<accession>A0A0C9XPU7</accession>
<evidence type="ECO:0000313" key="2">
    <source>
        <dbReference type="Proteomes" id="UP000054477"/>
    </source>
</evidence>
<keyword evidence="2" id="KW-1185">Reference proteome</keyword>
<reference evidence="1 2" key="1">
    <citation type="submission" date="2014-04" db="EMBL/GenBank/DDBJ databases">
        <authorList>
            <consortium name="DOE Joint Genome Institute"/>
            <person name="Kuo A."/>
            <person name="Kohler A."/>
            <person name="Nagy L.G."/>
            <person name="Floudas D."/>
            <person name="Copeland A."/>
            <person name="Barry K.W."/>
            <person name="Cichocki N."/>
            <person name="Veneault-Fourrey C."/>
            <person name="LaButti K."/>
            <person name="Lindquist E.A."/>
            <person name="Lipzen A."/>
            <person name="Lundell T."/>
            <person name="Morin E."/>
            <person name="Murat C."/>
            <person name="Sun H."/>
            <person name="Tunlid A."/>
            <person name="Henrissat B."/>
            <person name="Grigoriev I.V."/>
            <person name="Hibbett D.S."/>
            <person name="Martin F."/>
            <person name="Nordberg H.P."/>
            <person name="Cantor M.N."/>
            <person name="Hua S.X."/>
        </authorList>
    </citation>
    <scope>NUCLEOTIDE SEQUENCE [LARGE SCALE GENOMIC DNA]</scope>
    <source>
        <strain evidence="1 2">LaAM-08-1</strain>
    </source>
</reference>
<dbReference type="Proteomes" id="UP000054477">
    <property type="component" value="Unassembled WGS sequence"/>
</dbReference>
<dbReference type="HOGENOM" id="CLU_2097250_0_0_1"/>
<dbReference type="AlphaFoldDB" id="A0A0C9XPU7"/>
<proteinExistence type="predicted"/>
<reference evidence="2" key="2">
    <citation type="submission" date="2015-01" db="EMBL/GenBank/DDBJ databases">
        <title>Evolutionary Origins and Diversification of the Mycorrhizal Mutualists.</title>
        <authorList>
            <consortium name="DOE Joint Genome Institute"/>
            <consortium name="Mycorrhizal Genomics Consortium"/>
            <person name="Kohler A."/>
            <person name="Kuo A."/>
            <person name="Nagy L.G."/>
            <person name="Floudas D."/>
            <person name="Copeland A."/>
            <person name="Barry K.W."/>
            <person name="Cichocki N."/>
            <person name="Veneault-Fourrey C."/>
            <person name="LaButti K."/>
            <person name="Lindquist E.A."/>
            <person name="Lipzen A."/>
            <person name="Lundell T."/>
            <person name="Morin E."/>
            <person name="Murat C."/>
            <person name="Riley R."/>
            <person name="Ohm R."/>
            <person name="Sun H."/>
            <person name="Tunlid A."/>
            <person name="Henrissat B."/>
            <person name="Grigoriev I.V."/>
            <person name="Hibbett D.S."/>
            <person name="Martin F."/>
        </authorList>
    </citation>
    <scope>NUCLEOTIDE SEQUENCE [LARGE SCALE GENOMIC DNA]</scope>
    <source>
        <strain evidence="2">LaAM-08-1</strain>
    </source>
</reference>
<organism evidence="1 2">
    <name type="scientific">Laccaria amethystina LaAM-08-1</name>
    <dbReference type="NCBI Taxonomy" id="1095629"/>
    <lineage>
        <taxon>Eukaryota</taxon>
        <taxon>Fungi</taxon>
        <taxon>Dikarya</taxon>
        <taxon>Basidiomycota</taxon>
        <taxon>Agaricomycotina</taxon>
        <taxon>Agaricomycetes</taxon>
        <taxon>Agaricomycetidae</taxon>
        <taxon>Agaricales</taxon>
        <taxon>Agaricineae</taxon>
        <taxon>Hydnangiaceae</taxon>
        <taxon>Laccaria</taxon>
    </lineage>
</organism>
<protein>
    <submittedName>
        <fullName evidence="1">Uncharacterized protein</fullName>
    </submittedName>
</protein>
<gene>
    <name evidence="1" type="ORF">K443DRAFT_223823</name>
</gene>
<sequence>MSILIPIPEHFGSSQRSLLYSHKYDTWASGLTMSSNGAPCTLLRTRLAQHCFLYRPNVLLSFVMTVQRFRRAPTGACNTGSYAAHRLARLPPMASVTLSWPASWNHLDFSISCYYC</sequence>
<evidence type="ECO:0000313" key="1">
    <source>
        <dbReference type="EMBL" id="KIJ97977.1"/>
    </source>
</evidence>
<name>A0A0C9XPU7_9AGAR</name>
<dbReference type="EMBL" id="KN838679">
    <property type="protein sequence ID" value="KIJ97977.1"/>
    <property type="molecule type" value="Genomic_DNA"/>
</dbReference>